<keyword evidence="2" id="KW-0813">Transport</keyword>
<evidence type="ECO:0000313" key="7">
    <source>
        <dbReference type="Proteomes" id="UP000294911"/>
    </source>
</evidence>
<dbReference type="Proteomes" id="UP000294911">
    <property type="component" value="Unassembled WGS sequence"/>
</dbReference>
<dbReference type="Pfam" id="PF00005">
    <property type="entry name" value="ABC_tran"/>
    <property type="match status" value="1"/>
</dbReference>
<dbReference type="PROSITE" id="PS50893">
    <property type="entry name" value="ABC_TRANSPORTER_2"/>
    <property type="match status" value="1"/>
</dbReference>
<protein>
    <submittedName>
        <fullName evidence="6">Peptide/nickel transport system ATP-binding protein/oligopeptide transport system ATP-binding protein</fullName>
    </submittedName>
</protein>
<dbReference type="PROSITE" id="PS00211">
    <property type="entry name" value="ABC_TRANSPORTER_1"/>
    <property type="match status" value="1"/>
</dbReference>
<evidence type="ECO:0000256" key="3">
    <source>
        <dbReference type="ARBA" id="ARBA00022741"/>
    </source>
</evidence>
<dbReference type="PANTHER" id="PTHR43776:SF7">
    <property type="entry name" value="D,D-DIPEPTIDE TRANSPORT ATP-BINDING PROTEIN DDPF-RELATED"/>
    <property type="match status" value="1"/>
</dbReference>
<dbReference type="InterPro" id="IPR017871">
    <property type="entry name" value="ABC_transporter-like_CS"/>
</dbReference>
<dbReference type="GO" id="GO:0005524">
    <property type="term" value="F:ATP binding"/>
    <property type="evidence" value="ECO:0007669"/>
    <property type="project" value="UniProtKB-KW"/>
</dbReference>
<dbReference type="EMBL" id="SLXQ01000013">
    <property type="protein sequence ID" value="TCP46810.1"/>
    <property type="molecule type" value="Genomic_DNA"/>
</dbReference>
<dbReference type="Pfam" id="PF08352">
    <property type="entry name" value="oligo_HPY"/>
    <property type="match status" value="1"/>
</dbReference>
<dbReference type="FunFam" id="3.40.50.300:FF:000016">
    <property type="entry name" value="Oligopeptide ABC transporter ATP-binding component"/>
    <property type="match status" value="1"/>
</dbReference>
<dbReference type="InterPro" id="IPR003593">
    <property type="entry name" value="AAA+_ATPase"/>
</dbReference>
<dbReference type="GO" id="GO:0015833">
    <property type="term" value="P:peptide transport"/>
    <property type="evidence" value="ECO:0007669"/>
    <property type="project" value="InterPro"/>
</dbReference>
<dbReference type="PANTHER" id="PTHR43776">
    <property type="entry name" value="TRANSPORT ATP-BINDING PROTEIN"/>
    <property type="match status" value="1"/>
</dbReference>
<evidence type="ECO:0000256" key="2">
    <source>
        <dbReference type="ARBA" id="ARBA00022448"/>
    </source>
</evidence>
<gene>
    <name evidence="6" type="ORF">EV191_11387</name>
</gene>
<dbReference type="InterPro" id="IPR003439">
    <property type="entry name" value="ABC_transporter-like_ATP-bd"/>
</dbReference>
<sequence length="339" mass="37016">MSAISNSATPEPLLEVRDLVKHFPITKGLLNRTVGKVHAVDGVTFRIGRGETLGLVGESGSGKSTVARLVLRLLDPTSGQIHFAGTELTRQRPAELKRLRRKLQIIFQDPFSACDPRMTIAQVVTEPLEAHRISTGKAARRTAAELLERVGLAASDLDKYPHQFSGGQAQRIGIARALTTEPELLVCDEAVSALDVSVQAQVLNLLRELQGELGLAYLFIAHDLNVVRYISDRICVMYLGQFVEHGPADELLAEPQHPYTRSLAAAIASADPHRPPRWDRIMARGEAPSPSAPPSGCRFHPRCPAAFEPCTNKFPVESTMGERTVSCHLHDAAEVLSHD</sequence>
<reference evidence="6 7" key="1">
    <citation type="submission" date="2019-03" db="EMBL/GenBank/DDBJ databases">
        <title>Genomic Encyclopedia of Type Strains, Phase IV (KMG-IV): sequencing the most valuable type-strain genomes for metagenomic binning, comparative biology and taxonomic classification.</title>
        <authorList>
            <person name="Goeker M."/>
        </authorList>
    </citation>
    <scope>NUCLEOTIDE SEQUENCE [LARGE SCALE GENOMIC DNA]</scope>
    <source>
        <strain evidence="6 7">DSM 45765</strain>
    </source>
</reference>
<dbReference type="InterPro" id="IPR013563">
    <property type="entry name" value="Oligopep_ABC_C"/>
</dbReference>
<dbReference type="SUPFAM" id="SSF52540">
    <property type="entry name" value="P-loop containing nucleoside triphosphate hydrolases"/>
    <property type="match status" value="1"/>
</dbReference>
<accession>A0A4R2QCR7</accession>
<dbReference type="NCBIfam" id="TIGR01727">
    <property type="entry name" value="oligo_HPY"/>
    <property type="match status" value="1"/>
</dbReference>
<dbReference type="CDD" id="cd03257">
    <property type="entry name" value="ABC_NikE_OppD_transporters"/>
    <property type="match status" value="1"/>
</dbReference>
<dbReference type="AlphaFoldDB" id="A0A4R2QCR7"/>
<dbReference type="SMART" id="SM00382">
    <property type="entry name" value="AAA"/>
    <property type="match status" value="1"/>
</dbReference>
<evidence type="ECO:0000256" key="1">
    <source>
        <dbReference type="ARBA" id="ARBA00005417"/>
    </source>
</evidence>
<evidence type="ECO:0000259" key="5">
    <source>
        <dbReference type="PROSITE" id="PS50893"/>
    </source>
</evidence>
<name>A0A4R2QCR7_9PSEU</name>
<evidence type="ECO:0000313" key="6">
    <source>
        <dbReference type="EMBL" id="TCP46810.1"/>
    </source>
</evidence>
<dbReference type="InterPro" id="IPR027417">
    <property type="entry name" value="P-loop_NTPase"/>
</dbReference>
<keyword evidence="4 6" id="KW-0067">ATP-binding</keyword>
<organism evidence="6 7">
    <name type="scientific">Tamaricihabitans halophyticus</name>
    <dbReference type="NCBI Taxonomy" id="1262583"/>
    <lineage>
        <taxon>Bacteria</taxon>
        <taxon>Bacillati</taxon>
        <taxon>Actinomycetota</taxon>
        <taxon>Actinomycetes</taxon>
        <taxon>Pseudonocardiales</taxon>
        <taxon>Pseudonocardiaceae</taxon>
        <taxon>Tamaricihabitans</taxon>
    </lineage>
</organism>
<comment type="similarity">
    <text evidence="1">Belongs to the ABC transporter superfamily.</text>
</comment>
<dbReference type="GO" id="GO:0055085">
    <property type="term" value="P:transmembrane transport"/>
    <property type="evidence" value="ECO:0007669"/>
    <property type="project" value="UniProtKB-ARBA"/>
</dbReference>
<dbReference type="RefSeq" id="WP_207894634.1">
    <property type="nucleotide sequence ID" value="NZ_SLXQ01000013.1"/>
</dbReference>
<proteinExistence type="inferred from homology"/>
<keyword evidence="3" id="KW-0547">Nucleotide-binding</keyword>
<keyword evidence="7" id="KW-1185">Reference proteome</keyword>
<evidence type="ECO:0000256" key="4">
    <source>
        <dbReference type="ARBA" id="ARBA00022840"/>
    </source>
</evidence>
<dbReference type="InterPro" id="IPR050319">
    <property type="entry name" value="ABC_transp_ATP-bind"/>
</dbReference>
<feature type="domain" description="ABC transporter" evidence="5">
    <location>
        <begin position="14"/>
        <end position="264"/>
    </location>
</feature>
<dbReference type="Gene3D" id="3.40.50.300">
    <property type="entry name" value="P-loop containing nucleotide triphosphate hydrolases"/>
    <property type="match status" value="1"/>
</dbReference>
<dbReference type="GO" id="GO:0016887">
    <property type="term" value="F:ATP hydrolysis activity"/>
    <property type="evidence" value="ECO:0007669"/>
    <property type="project" value="InterPro"/>
</dbReference>
<comment type="caution">
    <text evidence="6">The sequence shown here is derived from an EMBL/GenBank/DDBJ whole genome shotgun (WGS) entry which is preliminary data.</text>
</comment>